<dbReference type="SUPFAM" id="SSF53474">
    <property type="entry name" value="alpha/beta-Hydrolases"/>
    <property type="match status" value="1"/>
</dbReference>
<feature type="region of interest" description="Disordered" evidence="1">
    <location>
        <begin position="1"/>
        <end position="32"/>
    </location>
</feature>
<proteinExistence type="predicted"/>
<evidence type="ECO:0000313" key="2">
    <source>
        <dbReference type="EMBL" id="GJJ08379.1"/>
    </source>
</evidence>
<evidence type="ECO:0008006" key="4">
    <source>
        <dbReference type="Google" id="ProtNLM"/>
    </source>
</evidence>
<accession>A0AAV5A6L3</accession>
<dbReference type="InterPro" id="IPR029058">
    <property type="entry name" value="AB_hydrolase_fold"/>
</dbReference>
<evidence type="ECO:0000256" key="1">
    <source>
        <dbReference type="SAM" id="MobiDB-lite"/>
    </source>
</evidence>
<organism evidence="2 3">
    <name type="scientific">Clathrus columnatus</name>
    <dbReference type="NCBI Taxonomy" id="1419009"/>
    <lineage>
        <taxon>Eukaryota</taxon>
        <taxon>Fungi</taxon>
        <taxon>Dikarya</taxon>
        <taxon>Basidiomycota</taxon>
        <taxon>Agaricomycotina</taxon>
        <taxon>Agaricomycetes</taxon>
        <taxon>Phallomycetidae</taxon>
        <taxon>Phallales</taxon>
        <taxon>Clathraceae</taxon>
        <taxon>Clathrus</taxon>
    </lineage>
</organism>
<keyword evidence="3" id="KW-1185">Reference proteome</keyword>
<dbReference type="AlphaFoldDB" id="A0AAV5A6L3"/>
<comment type="caution">
    <text evidence="2">The sequence shown here is derived from an EMBL/GenBank/DDBJ whole genome shotgun (WGS) entry which is preliminary data.</text>
</comment>
<protein>
    <recommendedName>
        <fullName evidence="4">Phospholipase/carboxylesterase/thioesterase domain-containing protein</fullName>
    </recommendedName>
</protein>
<name>A0AAV5A6L3_9AGAM</name>
<reference evidence="2" key="1">
    <citation type="submission" date="2021-10" db="EMBL/GenBank/DDBJ databases">
        <title>De novo Genome Assembly of Clathrus columnatus (Basidiomycota, Fungi) Using Illumina and Nanopore Sequence Data.</title>
        <authorList>
            <person name="Ogiso-Tanaka E."/>
            <person name="Itagaki H."/>
            <person name="Hosoya T."/>
            <person name="Hosaka K."/>
        </authorList>
    </citation>
    <scope>NUCLEOTIDE SEQUENCE</scope>
    <source>
        <strain evidence="2">MO-923</strain>
    </source>
</reference>
<evidence type="ECO:0000313" key="3">
    <source>
        <dbReference type="Proteomes" id="UP001050691"/>
    </source>
</evidence>
<dbReference type="EMBL" id="BPWL01000003">
    <property type="protein sequence ID" value="GJJ08379.1"/>
    <property type="molecule type" value="Genomic_DNA"/>
</dbReference>
<sequence length="228" mass="25508">MESPLIVRPVPEDMSPRTKPEPQVRSPLGSAYLPSDDATDENLIPYLGDEEAYQWYESFDNLGELLANPNPTRTLELLEKLLEHIVNDCKWSPNKIHLFGFGQGGSIALELGLKWWKTHGGANRPECRLGSIVTIAGPLLSYPTLTPHCPTPMLAFHRPESEQTRLTANELAAFRKGFGNSIQEVKASRFGEGMPHSREEWEPIMKFWSSFLSRRSGSGLYQVLSGDA</sequence>
<gene>
    <name evidence="2" type="ORF">Clacol_002593</name>
</gene>
<dbReference type="Gene3D" id="3.40.50.1820">
    <property type="entry name" value="alpha/beta hydrolase"/>
    <property type="match status" value="1"/>
</dbReference>
<feature type="compositionally biased region" description="Basic and acidic residues" evidence="1">
    <location>
        <begin position="10"/>
        <end position="22"/>
    </location>
</feature>
<dbReference type="Proteomes" id="UP001050691">
    <property type="component" value="Unassembled WGS sequence"/>
</dbReference>